<sequence>MSKIEVNLSEKSFLLEGSDEFIESYIKKLVKLISNEESDLDDIPDHKGSQMDSDSPSKIGSFDNVDTFSNNVIKSKINYEKILREKKAIVTYPSQKPFEKVSFNFEIPGKSIPDKTRNLAILLAHFIPKVSKDVVREAAKEKKIYKDKNFSAYINTRNSFYTVDNDMIYGQKIKNNSSGEIKCIQLFKDVYEDIINKNPASKD</sequence>
<protein>
    <submittedName>
        <fullName evidence="1">Uncharacterized protein</fullName>
    </submittedName>
</protein>
<gene>
    <name evidence="1" type="ORF">FHL05_07975</name>
</gene>
<dbReference type="Proteomes" id="UP000371423">
    <property type="component" value="Unassembled WGS sequence"/>
</dbReference>
<dbReference type="RefSeq" id="WP_153522428.1">
    <property type="nucleotide sequence ID" value="NZ_VDFO01000027.1"/>
</dbReference>
<name>A0A5P0ZYD7_9LACO</name>
<dbReference type="AlphaFoldDB" id="A0A5P0ZYD7"/>
<evidence type="ECO:0000313" key="1">
    <source>
        <dbReference type="EMBL" id="MQS97822.1"/>
    </source>
</evidence>
<reference evidence="1 2" key="1">
    <citation type="journal article" date="2019" name="Syst. Appl. Microbiol.">
        <title>Polyphasic characterization of two novel Lactobacillus spp. isolated from blown salami packages: Description of Lactobacillus halodurans sp. nov. and Lactobacillus salsicarnum sp. nov.</title>
        <authorList>
            <person name="Schuster J.A."/>
            <person name="Klingl A."/>
            <person name="Vogel R.F."/>
            <person name="Ehrmann M.A."/>
        </authorList>
    </citation>
    <scope>NUCLEOTIDE SEQUENCE [LARGE SCALE GENOMIC DNA]</scope>
    <source>
        <strain evidence="1 2">TMW 1.1920</strain>
    </source>
</reference>
<proteinExistence type="predicted"/>
<dbReference type="EMBL" id="VDFO01000027">
    <property type="protein sequence ID" value="MQS97822.1"/>
    <property type="molecule type" value="Genomic_DNA"/>
</dbReference>
<organism evidence="1 2">
    <name type="scientific">Companilactobacillus halodurans</name>
    <dbReference type="NCBI Taxonomy" id="2584183"/>
    <lineage>
        <taxon>Bacteria</taxon>
        <taxon>Bacillati</taxon>
        <taxon>Bacillota</taxon>
        <taxon>Bacilli</taxon>
        <taxon>Lactobacillales</taxon>
        <taxon>Lactobacillaceae</taxon>
        <taxon>Companilactobacillus</taxon>
    </lineage>
</organism>
<evidence type="ECO:0000313" key="2">
    <source>
        <dbReference type="Proteomes" id="UP000371423"/>
    </source>
</evidence>
<keyword evidence="2" id="KW-1185">Reference proteome</keyword>
<accession>A0A5P0ZYD7</accession>
<comment type="caution">
    <text evidence="1">The sequence shown here is derived from an EMBL/GenBank/DDBJ whole genome shotgun (WGS) entry which is preliminary data.</text>
</comment>